<dbReference type="InterPro" id="IPR036942">
    <property type="entry name" value="Beta-barrel_TonB_sf"/>
</dbReference>
<dbReference type="EMBL" id="BAABEY010000032">
    <property type="protein sequence ID" value="GAA4444394.1"/>
    <property type="molecule type" value="Genomic_DNA"/>
</dbReference>
<comment type="subcellular location">
    <subcellularLocation>
        <location evidence="1 7">Cell outer membrane</location>
        <topology evidence="1 7">Multi-pass membrane protein</topology>
    </subcellularLocation>
</comment>
<keyword evidence="12" id="KW-1185">Reference proteome</keyword>
<evidence type="ECO:0000256" key="6">
    <source>
        <dbReference type="ARBA" id="ARBA00023237"/>
    </source>
</evidence>
<dbReference type="Pfam" id="PF13715">
    <property type="entry name" value="CarbopepD_reg_2"/>
    <property type="match status" value="1"/>
</dbReference>
<evidence type="ECO:0000313" key="11">
    <source>
        <dbReference type="EMBL" id="GAA4444394.1"/>
    </source>
</evidence>
<dbReference type="Gene3D" id="2.170.130.10">
    <property type="entry name" value="TonB-dependent receptor, plug domain"/>
    <property type="match status" value="1"/>
</dbReference>
<dbReference type="InterPro" id="IPR012910">
    <property type="entry name" value="Plug_dom"/>
</dbReference>
<dbReference type="Gene3D" id="2.40.170.20">
    <property type="entry name" value="TonB-dependent receptor, beta-barrel domain"/>
    <property type="match status" value="1"/>
</dbReference>
<feature type="compositionally biased region" description="Polar residues" evidence="8">
    <location>
        <begin position="106"/>
        <end position="117"/>
    </location>
</feature>
<keyword evidence="2 7" id="KW-0813">Transport</keyword>
<evidence type="ECO:0000256" key="1">
    <source>
        <dbReference type="ARBA" id="ARBA00004571"/>
    </source>
</evidence>
<protein>
    <submittedName>
        <fullName evidence="11">TonB-dependent receptor</fullName>
    </submittedName>
</protein>
<evidence type="ECO:0000256" key="2">
    <source>
        <dbReference type="ARBA" id="ARBA00022448"/>
    </source>
</evidence>
<feature type="region of interest" description="Disordered" evidence="8">
    <location>
        <begin position="98"/>
        <end position="123"/>
    </location>
</feature>
<dbReference type="Gene3D" id="2.60.40.1120">
    <property type="entry name" value="Carboxypeptidase-like, regulatory domain"/>
    <property type="match status" value="1"/>
</dbReference>
<keyword evidence="6 7" id="KW-0998">Cell outer membrane</keyword>
<keyword evidence="4 7" id="KW-0812">Transmembrane</keyword>
<dbReference type="RefSeq" id="WP_345031495.1">
    <property type="nucleotide sequence ID" value="NZ_BAABEY010000032.1"/>
</dbReference>
<evidence type="ECO:0000256" key="8">
    <source>
        <dbReference type="SAM" id="MobiDB-lite"/>
    </source>
</evidence>
<dbReference type="NCBIfam" id="TIGR04056">
    <property type="entry name" value="OMP_RagA_SusC"/>
    <property type="match status" value="1"/>
</dbReference>
<feature type="domain" description="TonB-dependent receptor plug" evidence="10">
    <location>
        <begin position="237"/>
        <end position="343"/>
    </location>
</feature>
<evidence type="ECO:0000256" key="9">
    <source>
        <dbReference type="SAM" id="SignalP"/>
    </source>
</evidence>
<evidence type="ECO:0000256" key="7">
    <source>
        <dbReference type="PROSITE-ProRule" id="PRU01360"/>
    </source>
</evidence>
<dbReference type="InterPro" id="IPR037066">
    <property type="entry name" value="Plug_dom_sf"/>
</dbReference>
<keyword evidence="9" id="KW-0732">Signal</keyword>
<feature type="signal peptide" evidence="9">
    <location>
        <begin position="1"/>
        <end position="17"/>
    </location>
</feature>
<feature type="chain" id="PRO_5047477617" evidence="9">
    <location>
        <begin position="18"/>
        <end position="1143"/>
    </location>
</feature>
<proteinExistence type="inferred from homology"/>
<dbReference type="InterPro" id="IPR023996">
    <property type="entry name" value="TonB-dep_OMP_SusC/RagA"/>
</dbReference>
<evidence type="ECO:0000256" key="4">
    <source>
        <dbReference type="ARBA" id="ARBA00022692"/>
    </source>
</evidence>
<dbReference type="Proteomes" id="UP001501508">
    <property type="component" value="Unassembled WGS sequence"/>
</dbReference>
<reference evidence="12" key="1">
    <citation type="journal article" date="2019" name="Int. J. Syst. Evol. Microbiol.">
        <title>The Global Catalogue of Microorganisms (GCM) 10K type strain sequencing project: providing services to taxonomists for standard genome sequencing and annotation.</title>
        <authorList>
            <consortium name="The Broad Institute Genomics Platform"/>
            <consortium name="The Broad Institute Genome Sequencing Center for Infectious Disease"/>
            <person name="Wu L."/>
            <person name="Ma J."/>
        </authorList>
    </citation>
    <scope>NUCLEOTIDE SEQUENCE [LARGE SCALE GENOMIC DNA]</scope>
    <source>
        <strain evidence="12">JCM 31920</strain>
    </source>
</reference>
<dbReference type="Pfam" id="PF07715">
    <property type="entry name" value="Plug"/>
    <property type="match status" value="1"/>
</dbReference>
<sequence>MRLVSLIFSLAILQATAGNLEAQRVSLQKKNATLLEVLQSIRKQTGYLFVCDAETIKSARRVNLNLKQAQLSEVLEAAFRDQPVTYTIHDKTIIVRKVKPQRDSEPSTTGAKTSARQGTDFESGLKNSEMLGQSLLERTKAYLLRDIQVRGRVVDEAGDVLPGVSILIKGTQRGTSTDGAGNFELEVPGKESVLIFSFVGFSSKEVVVGNQSELQIQLVSDKKVLEEVVVVGYGVQKKQDLTGAVASVKGEEVAGRRSVQVAQALQGAMAGVTVTRGGNAPGSGATIRIRGVTTIGNSDPLIIVDGVPVNSLNDINPNDVEEISVLKDAASASIYGSRAAAGVVLITTKRAKEGHLSLDYNVSVGMEKATRLPGYVDAVRYMEMTNELRWNDNGNNSDRFPIYPEETVKNYHSLNQQNPDQYPITDWVGLILTENAPRQSHLLNISGGSGPLKTKASIGYDKIGALYEGRTFDRITTRLNNDIKINNYLSAQIDLNYLRSNSRQPSIDPIFYTLISAPVYAATWSDGRLGAGKTGNNIYASLKEGGFNNEVRQNLGGRILLDFKPIKDLVLTGVFAPNLVMGSKKLFRKRVPYYTATDPDVLEGVVEFNLSTMLQEGRQEFQQYTTQFLANYNKEIGLHRVSALAGYENFYARWDTISASRNFYTLTSFPYLNTGPLEFRDNSGQARENAYRSVFARIAYNYDDKYYLQANVRKDGSSRFHRDHRWGVFPSVSAGWVISREGFLGDTGALSFLKLRASWGNLGNERISNYYPYQSAINFESALLRKGGVVSSEPTAAQADYAISDISWEKTESYDLGVDANFFSNRLQVTADYFVKNTKDMLLSIEIPSFLGFSNPQQNAGRMRSKGWEFQAGWQDQVGALKYGVSFNLSDIRSKLGNLGGTQFLGDKIKREGSEFNEWYGYRTAGLFQTEQEVADSPKINANVRPGDVKYLDVSGPEGKPDGKITPDYDRVFLGGSLPRMMYGGNIRLGYKGISLSLAFQGVAKQNSRINPIMVTPLHTNWGSIPSMIDGNYWSVNNTAEQNLAARYPRLSRVQETSNLAMSDYWLFSGAYFRIKNLTVGYDIPTSFTEKIKIKGINAFVSVSDFLTLTKYPKGWDPETASEGTTIGYPITTQYLAGIAVKF</sequence>
<comment type="similarity">
    <text evidence="7">Belongs to the TonB-dependent receptor family.</text>
</comment>
<evidence type="ECO:0000313" key="12">
    <source>
        <dbReference type="Proteomes" id="UP001501508"/>
    </source>
</evidence>
<keyword evidence="11" id="KW-0675">Receptor</keyword>
<comment type="caution">
    <text evidence="11">The sequence shown here is derived from an EMBL/GenBank/DDBJ whole genome shotgun (WGS) entry which is preliminary data.</text>
</comment>
<keyword evidence="3 7" id="KW-1134">Transmembrane beta strand</keyword>
<dbReference type="NCBIfam" id="TIGR04057">
    <property type="entry name" value="SusC_RagA_signa"/>
    <property type="match status" value="1"/>
</dbReference>
<keyword evidence="5 7" id="KW-0472">Membrane</keyword>
<dbReference type="InterPro" id="IPR023997">
    <property type="entry name" value="TonB-dep_OMP_SusC/RagA_CS"/>
</dbReference>
<dbReference type="PROSITE" id="PS52016">
    <property type="entry name" value="TONB_DEPENDENT_REC_3"/>
    <property type="match status" value="1"/>
</dbReference>
<name>A0ABP8M4I3_9BACT</name>
<gene>
    <name evidence="11" type="ORF">GCM10023091_34440</name>
</gene>
<dbReference type="SUPFAM" id="SSF56935">
    <property type="entry name" value="Porins"/>
    <property type="match status" value="1"/>
</dbReference>
<evidence type="ECO:0000256" key="5">
    <source>
        <dbReference type="ARBA" id="ARBA00023136"/>
    </source>
</evidence>
<accession>A0ABP8M4I3</accession>
<evidence type="ECO:0000256" key="3">
    <source>
        <dbReference type="ARBA" id="ARBA00022452"/>
    </source>
</evidence>
<dbReference type="InterPro" id="IPR008969">
    <property type="entry name" value="CarboxyPept-like_regulatory"/>
</dbReference>
<dbReference type="SUPFAM" id="SSF49464">
    <property type="entry name" value="Carboxypeptidase regulatory domain-like"/>
    <property type="match status" value="1"/>
</dbReference>
<dbReference type="InterPro" id="IPR039426">
    <property type="entry name" value="TonB-dep_rcpt-like"/>
</dbReference>
<evidence type="ECO:0000259" key="10">
    <source>
        <dbReference type="Pfam" id="PF07715"/>
    </source>
</evidence>
<organism evidence="11 12">
    <name type="scientific">Ravibacter arvi</name>
    <dbReference type="NCBI Taxonomy" id="2051041"/>
    <lineage>
        <taxon>Bacteria</taxon>
        <taxon>Pseudomonadati</taxon>
        <taxon>Bacteroidota</taxon>
        <taxon>Cytophagia</taxon>
        <taxon>Cytophagales</taxon>
        <taxon>Spirosomataceae</taxon>
        <taxon>Ravibacter</taxon>
    </lineage>
</organism>